<evidence type="ECO:0000313" key="3">
    <source>
        <dbReference type="Proteomes" id="UP001159179"/>
    </source>
</evidence>
<reference evidence="2" key="1">
    <citation type="submission" date="2023-03" db="EMBL/GenBank/DDBJ databases">
        <title>Bacterial isolates from washroom surfaces on a university campus.</title>
        <authorList>
            <person name="Holman D.B."/>
            <person name="Gzyl K.E."/>
            <person name="Taheri A.E."/>
        </authorList>
    </citation>
    <scope>NUCLEOTIDE SEQUENCE</scope>
    <source>
        <strain evidence="2">RD03</strain>
    </source>
</reference>
<comment type="caution">
    <text evidence="2">The sequence shown here is derived from an EMBL/GenBank/DDBJ whole genome shotgun (WGS) entry which is preliminary data.</text>
</comment>
<gene>
    <name evidence="2" type="ORF">P5X88_20830</name>
</gene>
<protein>
    <recommendedName>
        <fullName evidence="4">Prepilin type IV endopeptidase peptidase domain-containing protein</fullName>
    </recommendedName>
</protein>
<keyword evidence="1" id="KW-0472">Membrane</keyword>
<accession>A0AAW6T1D4</accession>
<feature type="transmembrane region" description="Helical" evidence="1">
    <location>
        <begin position="6"/>
        <end position="24"/>
    </location>
</feature>
<dbReference type="EMBL" id="JAROYP010000014">
    <property type="protein sequence ID" value="MDH5163382.1"/>
    <property type="molecule type" value="Genomic_DNA"/>
</dbReference>
<proteinExistence type="predicted"/>
<feature type="transmembrane region" description="Helical" evidence="1">
    <location>
        <begin position="155"/>
        <end position="173"/>
    </location>
</feature>
<name>A0AAW6T1D4_9BACI</name>
<feature type="transmembrane region" description="Helical" evidence="1">
    <location>
        <begin position="97"/>
        <end position="121"/>
    </location>
</feature>
<evidence type="ECO:0000256" key="1">
    <source>
        <dbReference type="SAM" id="Phobius"/>
    </source>
</evidence>
<organism evidence="2 3">
    <name type="scientific">Heyndrickxia oleronia</name>
    <dbReference type="NCBI Taxonomy" id="38875"/>
    <lineage>
        <taxon>Bacteria</taxon>
        <taxon>Bacillati</taxon>
        <taxon>Bacillota</taxon>
        <taxon>Bacilli</taxon>
        <taxon>Bacillales</taxon>
        <taxon>Bacillaceae</taxon>
        <taxon>Heyndrickxia</taxon>
    </lineage>
</organism>
<sequence length="174" mass="20062">MEKSLIVLLIAVTLYYGVNIYTDIRYRKTKNIWHLLFLLSGGVFYFTQGFPIINFIGALVLALLFGLLLEAFKITYAGDTKMCIVSAVWLSSLQGTIYITVLGLYVFYLLIILLISYFVIIRRKGWNWTIKNQLFNIKSLIFKTSLVSERIFERFPGAVAIGIGTYLQVLYLMW</sequence>
<dbReference type="AlphaFoldDB" id="A0AAW6T1D4"/>
<dbReference type="Proteomes" id="UP001159179">
    <property type="component" value="Unassembled WGS sequence"/>
</dbReference>
<keyword evidence="1" id="KW-0812">Transmembrane</keyword>
<evidence type="ECO:0008006" key="4">
    <source>
        <dbReference type="Google" id="ProtNLM"/>
    </source>
</evidence>
<keyword evidence="1" id="KW-1133">Transmembrane helix</keyword>
<evidence type="ECO:0000313" key="2">
    <source>
        <dbReference type="EMBL" id="MDH5163382.1"/>
    </source>
</evidence>
<dbReference type="RefSeq" id="WP_280618087.1">
    <property type="nucleotide sequence ID" value="NZ_JAROYP010000014.1"/>
</dbReference>
<feature type="transmembrane region" description="Helical" evidence="1">
    <location>
        <begin position="36"/>
        <end position="69"/>
    </location>
</feature>